<dbReference type="InterPro" id="IPR050714">
    <property type="entry name" value="Cobalamin_biosynth_MTase"/>
</dbReference>
<dbReference type="InterPro" id="IPR035996">
    <property type="entry name" value="4pyrrol_Methylase_sf"/>
</dbReference>
<accession>A0A9D1LPF0</accession>
<evidence type="ECO:0000256" key="4">
    <source>
        <dbReference type="ARBA" id="ARBA00022679"/>
    </source>
</evidence>
<dbReference type="NCBIfam" id="TIGR02469">
    <property type="entry name" value="CbiT"/>
    <property type="match status" value="1"/>
</dbReference>
<evidence type="ECO:0000259" key="6">
    <source>
        <dbReference type="Pfam" id="PF00590"/>
    </source>
</evidence>
<dbReference type="GO" id="GO:0008276">
    <property type="term" value="F:protein methyltransferase activity"/>
    <property type="evidence" value="ECO:0007669"/>
    <property type="project" value="InterPro"/>
</dbReference>
<dbReference type="InterPro" id="IPR014776">
    <property type="entry name" value="4pyrrole_Mease_sub2"/>
</dbReference>
<gene>
    <name evidence="7" type="primary">cbiE</name>
    <name evidence="7" type="ORF">IAC59_00090</name>
</gene>
<dbReference type="Gene3D" id="3.40.50.150">
    <property type="entry name" value="Vaccinia Virus protein VP39"/>
    <property type="match status" value="1"/>
</dbReference>
<dbReference type="PANTHER" id="PTHR43182:SF1">
    <property type="entry name" value="COBALT-PRECORRIN-7 C(5)-METHYLTRANSFERASE"/>
    <property type="match status" value="1"/>
</dbReference>
<evidence type="ECO:0000256" key="1">
    <source>
        <dbReference type="ARBA" id="ARBA00004953"/>
    </source>
</evidence>
<sequence length="416" mass="44215">MDKVTVIGAGPGASNGLTLCAQSELASADRVYAARRHAGLVAPERLAPLEPLSEALARIERDWRQGMHVAVLVSGDTGVYSLLPVIVGRLGAENVRAVPGISALQEFCARLSESWQTACVLSAHGRALAPDALVRAVREHVSTIVFCDAAHGPAWICAALRAGGLDDVEIAVGERLSYPDERVTRADVAAIADGEYDALCMVRIGNPRAQRLPLELGLPDEEFVRGGVPMTKREVRALALAELRLSTDAVVWDVGAGTGSVSIECARLCPWGEVYAIERDEEALSLIEANARKFCVQNVNAVRGAAPEALSELPTPTHVFLGGCGPAIADVVALIEARGAAVRLVGNAVTLESATALMEALKRWHGLRAAQVAVNRIERVGRYNMFKAQNPVFVISADWRPQSDANQSGMQAGKSN</sequence>
<evidence type="ECO:0000256" key="3">
    <source>
        <dbReference type="ARBA" id="ARBA00022603"/>
    </source>
</evidence>
<dbReference type="SUPFAM" id="SSF53790">
    <property type="entry name" value="Tetrapyrrole methylase"/>
    <property type="match status" value="1"/>
</dbReference>
<keyword evidence="5" id="KW-0949">S-adenosyl-L-methionine</keyword>
<dbReference type="Gene3D" id="3.40.1010.10">
    <property type="entry name" value="Cobalt-precorrin-4 Transmethylase, Domain 1"/>
    <property type="match status" value="1"/>
</dbReference>
<evidence type="ECO:0000313" key="7">
    <source>
        <dbReference type="EMBL" id="HIU45640.1"/>
    </source>
</evidence>
<reference evidence="7" key="1">
    <citation type="submission" date="2020-10" db="EMBL/GenBank/DDBJ databases">
        <authorList>
            <person name="Gilroy R."/>
        </authorList>
    </citation>
    <scope>NUCLEOTIDE SEQUENCE</scope>
    <source>
        <strain evidence="7">ChiSxjej2B14-8506</strain>
    </source>
</reference>
<dbReference type="EMBL" id="DVNK01000001">
    <property type="protein sequence ID" value="HIU45640.1"/>
    <property type="molecule type" value="Genomic_DNA"/>
</dbReference>
<dbReference type="InterPro" id="IPR014008">
    <property type="entry name" value="Cbl_synth_MTase_CbiT"/>
</dbReference>
<dbReference type="InterPro" id="IPR006365">
    <property type="entry name" value="Cbl_synth_CobL"/>
</dbReference>
<dbReference type="CDD" id="cd02440">
    <property type="entry name" value="AdoMet_MTases"/>
    <property type="match status" value="1"/>
</dbReference>
<dbReference type="InterPro" id="IPR014777">
    <property type="entry name" value="4pyrrole_Mease_sub1"/>
</dbReference>
<dbReference type="PIRSF" id="PIRSF036428">
    <property type="entry name" value="CobL"/>
    <property type="match status" value="1"/>
</dbReference>
<dbReference type="NCBIfam" id="TIGR02467">
    <property type="entry name" value="CbiE"/>
    <property type="match status" value="1"/>
</dbReference>
<name>A0A9D1LPF0_9FIRM</name>
<keyword evidence="2" id="KW-0169">Cobalamin biosynthesis</keyword>
<comment type="pathway">
    <text evidence="1">Cofactor biosynthesis; adenosylcobalamin biosynthesis.</text>
</comment>
<dbReference type="GO" id="GO:0000179">
    <property type="term" value="F:rRNA (adenine-N6,N6-)-dimethyltransferase activity"/>
    <property type="evidence" value="ECO:0007669"/>
    <property type="project" value="InterPro"/>
</dbReference>
<feature type="domain" description="Tetrapyrrole methylase" evidence="6">
    <location>
        <begin position="3"/>
        <end position="191"/>
    </location>
</feature>
<dbReference type="AlphaFoldDB" id="A0A9D1LPF0"/>
<dbReference type="Pfam" id="PF00590">
    <property type="entry name" value="TP_methylase"/>
    <property type="match status" value="1"/>
</dbReference>
<dbReference type="InterPro" id="IPR000878">
    <property type="entry name" value="4pyrrol_Mease"/>
</dbReference>
<evidence type="ECO:0000256" key="2">
    <source>
        <dbReference type="ARBA" id="ARBA00022573"/>
    </source>
</evidence>
<comment type="caution">
    <text evidence="7">The sequence shown here is derived from an EMBL/GenBank/DDBJ whole genome shotgun (WGS) entry which is preliminary data.</text>
</comment>
<proteinExistence type="predicted"/>
<evidence type="ECO:0000256" key="5">
    <source>
        <dbReference type="ARBA" id="ARBA00022691"/>
    </source>
</evidence>
<dbReference type="Proteomes" id="UP000824123">
    <property type="component" value="Unassembled WGS sequence"/>
</dbReference>
<dbReference type="SUPFAM" id="SSF53335">
    <property type="entry name" value="S-adenosyl-L-methionine-dependent methyltransferases"/>
    <property type="match status" value="1"/>
</dbReference>
<dbReference type="InterPro" id="IPR012818">
    <property type="entry name" value="CbiE"/>
</dbReference>
<keyword evidence="3" id="KW-0489">Methyltransferase</keyword>
<dbReference type="GO" id="GO:0009236">
    <property type="term" value="P:cobalamin biosynthetic process"/>
    <property type="evidence" value="ECO:0007669"/>
    <property type="project" value="UniProtKB-KW"/>
</dbReference>
<organism evidence="7 8">
    <name type="scientific">Candidatus Fimadaptatus faecigallinarum</name>
    <dbReference type="NCBI Taxonomy" id="2840814"/>
    <lineage>
        <taxon>Bacteria</taxon>
        <taxon>Bacillati</taxon>
        <taxon>Bacillota</taxon>
        <taxon>Clostridia</taxon>
        <taxon>Eubacteriales</taxon>
        <taxon>Candidatus Fimadaptatus</taxon>
    </lineage>
</organism>
<dbReference type="PANTHER" id="PTHR43182">
    <property type="entry name" value="COBALT-PRECORRIN-6B C(15)-METHYLTRANSFERASE (DECARBOXYLATING)"/>
    <property type="match status" value="1"/>
</dbReference>
<dbReference type="InterPro" id="IPR020596">
    <property type="entry name" value="rRNA_Ade_Mease_Trfase_CS"/>
</dbReference>
<reference evidence="7" key="2">
    <citation type="journal article" date="2021" name="PeerJ">
        <title>Extensive microbial diversity within the chicken gut microbiome revealed by metagenomics and culture.</title>
        <authorList>
            <person name="Gilroy R."/>
            <person name="Ravi A."/>
            <person name="Getino M."/>
            <person name="Pursley I."/>
            <person name="Horton D.L."/>
            <person name="Alikhan N.F."/>
            <person name="Baker D."/>
            <person name="Gharbi K."/>
            <person name="Hall N."/>
            <person name="Watson M."/>
            <person name="Adriaenssens E.M."/>
            <person name="Foster-Nyarko E."/>
            <person name="Jarju S."/>
            <person name="Secka A."/>
            <person name="Antonio M."/>
            <person name="Oren A."/>
            <person name="Chaudhuri R.R."/>
            <person name="La Ragione R."/>
            <person name="Hildebrand F."/>
            <person name="Pallen M.J."/>
        </authorList>
    </citation>
    <scope>NUCLEOTIDE SEQUENCE</scope>
    <source>
        <strain evidence="7">ChiSxjej2B14-8506</strain>
    </source>
</reference>
<dbReference type="InterPro" id="IPR029063">
    <property type="entry name" value="SAM-dependent_MTases_sf"/>
</dbReference>
<dbReference type="PROSITE" id="PS01131">
    <property type="entry name" value="RRNA_A_DIMETH"/>
    <property type="match status" value="1"/>
</dbReference>
<protein>
    <submittedName>
        <fullName evidence="7">Precorrin-6y C5,15-methyltransferase (Decarboxylating) subunit CbiE</fullName>
    </submittedName>
</protein>
<keyword evidence="4" id="KW-0808">Transferase</keyword>
<dbReference type="CDD" id="cd11644">
    <property type="entry name" value="Precorrin-6Y-MT"/>
    <property type="match status" value="1"/>
</dbReference>
<dbReference type="Gene3D" id="3.30.950.10">
    <property type="entry name" value="Methyltransferase, Cobalt-precorrin-4 Transmethylase, Domain 2"/>
    <property type="match status" value="1"/>
</dbReference>
<evidence type="ECO:0000313" key="8">
    <source>
        <dbReference type="Proteomes" id="UP000824123"/>
    </source>
</evidence>